<dbReference type="Gene3D" id="1.10.287.110">
    <property type="entry name" value="DnaJ domain"/>
    <property type="match status" value="1"/>
</dbReference>
<sequence length="171" mass="18925">MYTGEICSPYEILGVPQFASVADIRSAFKRLALITHPDKQVSYAPHTTPRAVSRCIHPFHMVKEACELLLDPLRRARYDEQKNQMYVRSAGAVGEIYDIQDFQLVDEKTVPRTEGNEGDGVTVRIFELECRCGGLFQIFLTGGGGGSCDIDLLCECDSCSLIVAVKGKMSQ</sequence>
<dbReference type="CDD" id="cd06257">
    <property type="entry name" value="DnaJ"/>
    <property type="match status" value="1"/>
</dbReference>
<comment type="similarity">
    <text evidence="1">Belongs to the DPH4 family.</text>
</comment>
<dbReference type="Pfam" id="PF05207">
    <property type="entry name" value="Zn_ribbon_CSL"/>
    <property type="match status" value="1"/>
</dbReference>
<evidence type="ECO:0000256" key="4">
    <source>
        <dbReference type="ARBA" id="ARBA00023004"/>
    </source>
</evidence>
<dbReference type="GO" id="GO:0001671">
    <property type="term" value="F:ATPase activator activity"/>
    <property type="evidence" value="ECO:0007669"/>
    <property type="project" value="TreeGrafter"/>
</dbReference>
<evidence type="ECO:0000313" key="6">
    <source>
        <dbReference type="EMBL" id="CCC94336.1"/>
    </source>
</evidence>
<dbReference type="AlphaFoldDB" id="G0UY69"/>
<keyword evidence="3" id="KW-0862">Zinc</keyword>
<dbReference type="InterPro" id="IPR001623">
    <property type="entry name" value="DnaJ_domain"/>
</dbReference>
<accession>G0UY69</accession>
<dbReference type="EMBL" id="HE575323">
    <property type="protein sequence ID" value="CCC94336.1"/>
    <property type="molecule type" value="Genomic_DNA"/>
</dbReference>
<dbReference type="PRINTS" id="PR00625">
    <property type="entry name" value="JDOMAIN"/>
</dbReference>
<name>G0UY69_TRYCI</name>
<dbReference type="PANTHER" id="PTHR45255">
    <property type="entry name" value="DNAJ HOMOLOG SUBFAMILY C MEMBER 24"/>
    <property type="match status" value="1"/>
</dbReference>
<keyword evidence="4" id="KW-0408">Iron</keyword>
<dbReference type="PROSITE" id="PS50076">
    <property type="entry name" value="DNAJ_2"/>
    <property type="match status" value="1"/>
</dbReference>
<dbReference type="InterPro" id="IPR036869">
    <property type="entry name" value="J_dom_sf"/>
</dbReference>
<dbReference type="InterPro" id="IPR036671">
    <property type="entry name" value="DPH_MB_sf"/>
</dbReference>
<feature type="domain" description="J" evidence="5">
    <location>
        <begin position="8"/>
        <end position="82"/>
    </location>
</feature>
<evidence type="ECO:0000256" key="3">
    <source>
        <dbReference type="ARBA" id="ARBA00022833"/>
    </source>
</evidence>
<reference evidence="6" key="1">
    <citation type="journal article" date="2012" name="Proc. Natl. Acad. Sci. U.S.A.">
        <title>Antigenic diversity is generated by distinct evolutionary mechanisms in African trypanosome species.</title>
        <authorList>
            <person name="Jackson A.P."/>
            <person name="Berry A."/>
            <person name="Aslett M."/>
            <person name="Allison H.C."/>
            <person name="Burton P."/>
            <person name="Vavrova-Anderson J."/>
            <person name="Brown R."/>
            <person name="Browne H."/>
            <person name="Corton N."/>
            <person name="Hauser H."/>
            <person name="Gamble J."/>
            <person name="Gilderthorp R."/>
            <person name="Marcello L."/>
            <person name="McQuillan J."/>
            <person name="Otto T.D."/>
            <person name="Quail M.A."/>
            <person name="Sanders M.J."/>
            <person name="van Tonder A."/>
            <person name="Ginger M.L."/>
            <person name="Field M.C."/>
            <person name="Barry J.D."/>
            <person name="Hertz-Fowler C."/>
            <person name="Berriman M."/>
        </authorList>
    </citation>
    <scope>NUCLEOTIDE SEQUENCE</scope>
    <source>
        <strain evidence="6">IL3000</strain>
    </source>
</reference>
<dbReference type="SUPFAM" id="SSF144217">
    <property type="entry name" value="CSL zinc finger"/>
    <property type="match status" value="1"/>
</dbReference>
<dbReference type="Gene3D" id="3.10.660.10">
    <property type="entry name" value="DPH Zinc finger"/>
    <property type="match status" value="1"/>
</dbReference>
<dbReference type="Pfam" id="PF00226">
    <property type="entry name" value="DnaJ"/>
    <property type="match status" value="1"/>
</dbReference>
<evidence type="ECO:0000256" key="2">
    <source>
        <dbReference type="ARBA" id="ARBA00022723"/>
    </source>
</evidence>
<keyword evidence="2" id="KW-0479">Metal-binding</keyword>
<dbReference type="GO" id="GO:0008198">
    <property type="term" value="F:ferrous iron binding"/>
    <property type="evidence" value="ECO:0007669"/>
    <property type="project" value="TreeGrafter"/>
</dbReference>
<proteinExistence type="inferred from homology"/>
<dbReference type="SMART" id="SM00271">
    <property type="entry name" value="DnaJ"/>
    <property type="match status" value="1"/>
</dbReference>
<gene>
    <name evidence="6" type="ORF">TCIL3000_10_11150</name>
</gene>
<dbReference type="VEuPathDB" id="TriTrypDB:TcIL3000_10_11150"/>
<evidence type="ECO:0000256" key="1">
    <source>
        <dbReference type="ARBA" id="ARBA00006169"/>
    </source>
</evidence>
<dbReference type="PANTHER" id="PTHR45255:SF1">
    <property type="entry name" value="DNAJ HOMOLOG SUBFAMILY C MEMBER 24"/>
    <property type="match status" value="1"/>
</dbReference>
<protein>
    <submittedName>
        <fullName evidence="6">Uncharacterized protein TCIL3000_10_11150</fullName>
    </submittedName>
</protein>
<dbReference type="InterPro" id="IPR007872">
    <property type="entry name" value="DPH_MB_dom"/>
</dbReference>
<evidence type="ECO:0000259" key="5">
    <source>
        <dbReference type="PROSITE" id="PS50076"/>
    </source>
</evidence>
<organism evidence="6">
    <name type="scientific">Trypanosoma congolense (strain IL3000)</name>
    <dbReference type="NCBI Taxonomy" id="1068625"/>
    <lineage>
        <taxon>Eukaryota</taxon>
        <taxon>Discoba</taxon>
        <taxon>Euglenozoa</taxon>
        <taxon>Kinetoplastea</taxon>
        <taxon>Metakinetoplastina</taxon>
        <taxon>Trypanosomatida</taxon>
        <taxon>Trypanosomatidae</taxon>
        <taxon>Trypanosoma</taxon>
        <taxon>Nannomonas</taxon>
    </lineage>
</organism>
<dbReference type="SUPFAM" id="SSF46565">
    <property type="entry name" value="Chaperone J-domain"/>
    <property type="match status" value="1"/>
</dbReference>